<comment type="caution">
    <text evidence="2">The sequence shown here is derived from an EMBL/GenBank/DDBJ whole genome shotgun (WGS) entry which is preliminary data.</text>
</comment>
<evidence type="ECO:0000313" key="2">
    <source>
        <dbReference type="EMBL" id="CAK9113363.1"/>
    </source>
</evidence>
<evidence type="ECO:0000313" key="3">
    <source>
        <dbReference type="Proteomes" id="UP001642464"/>
    </source>
</evidence>
<organism evidence="2 3">
    <name type="scientific">Durusdinium trenchii</name>
    <dbReference type="NCBI Taxonomy" id="1381693"/>
    <lineage>
        <taxon>Eukaryota</taxon>
        <taxon>Sar</taxon>
        <taxon>Alveolata</taxon>
        <taxon>Dinophyceae</taxon>
        <taxon>Suessiales</taxon>
        <taxon>Symbiodiniaceae</taxon>
        <taxon>Durusdinium</taxon>
    </lineage>
</organism>
<name>A0ABP0SLV4_9DINO</name>
<accession>A0ABP0SLV4</accession>
<evidence type="ECO:0000256" key="1">
    <source>
        <dbReference type="SAM" id="MobiDB-lite"/>
    </source>
</evidence>
<dbReference type="Proteomes" id="UP001642464">
    <property type="component" value="Unassembled WGS sequence"/>
</dbReference>
<reference evidence="2 3" key="1">
    <citation type="submission" date="2024-02" db="EMBL/GenBank/DDBJ databases">
        <authorList>
            <person name="Chen Y."/>
            <person name="Shah S."/>
            <person name="Dougan E. K."/>
            <person name="Thang M."/>
            <person name="Chan C."/>
        </authorList>
    </citation>
    <scope>NUCLEOTIDE SEQUENCE [LARGE SCALE GENOMIC DNA]</scope>
</reference>
<protein>
    <submittedName>
        <fullName evidence="2">Uncharacterized protein</fullName>
    </submittedName>
</protein>
<feature type="region of interest" description="Disordered" evidence="1">
    <location>
        <begin position="38"/>
        <end position="57"/>
    </location>
</feature>
<dbReference type="EMBL" id="CAXAMM010044128">
    <property type="protein sequence ID" value="CAK9113363.1"/>
    <property type="molecule type" value="Genomic_DNA"/>
</dbReference>
<gene>
    <name evidence="2" type="ORF">SCF082_LOCUS52541</name>
</gene>
<keyword evidence="3" id="KW-1185">Reference proteome</keyword>
<proteinExistence type="predicted"/>
<sequence>MLLEETEIKTVAENPVFKNRNEQIGSFGRFNLQYRKEGVEETEDTEEKQHPHPGVLEARPDDVHVLCRHSAGRISTPPGAMSVVFKRIPIGGSAAVFKARPGSKDLSSFARPTQRRRFPIAGDEGEVTFDAQRDVGADEVVAEIDRQNPVEEALVAAKTKVTFLEVETVKGLPVKKDVTTKTIDPYFAAYIKDVSKAFFGK</sequence>